<keyword evidence="2" id="KW-1185">Reference proteome</keyword>
<dbReference type="Proteomes" id="UP000538666">
    <property type="component" value="Unassembled WGS sequence"/>
</dbReference>
<organism evidence="1 2">
    <name type="scientific">Silvibacterium bohemicum</name>
    <dbReference type="NCBI Taxonomy" id="1577686"/>
    <lineage>
        <taxon>Bacteria</taxon>
        <taxon>Pseudomonadati</taxon>
        <taxon>Acidobacteriota</taxon>
        <taxon>Terriglobia</taxon>
        <taxon>Terriglobales</taxon>
        <taxon>Acidobacteriaceae</taxon>
        <taxon>Silvibacterium</taxon>
    </lineage>
</organism>
<protein>
    <submittedName>
        <fullName evidence="1">Uncharacterized protein</fullName>
    </submittedName>
</protein>
<evidence type="ECO:0000313" key="2">
    <source>
        <dbReference type="Proteomes" id="UP000538666"/>
    </source>
</evidence>
<proteinExistence type="predicted"/>
<name>A0A841JWC7_9BACT</name>
<accession>A0A841JWC7</accession>
<sequence length="49" mass="5347">MSPLASSVLMNALVVSERQIAKELPEVLPSKFSTKISILLNFPPDYGSK</sequence>
<dbReference type="EMBL" id="JACHEK010000001">
    <property type="protein sequence ID" value="MBB6142748.1"/>
    <property type="molecule type" value="Genomic_DNA"/>
</dbReference>
<reference evidence="1 2" key="1">
    <citation type="submission" date="2020-08" db="EMBL/GenBank/DDBJ databases">
        <title>Genomic Encyclopedia of Type Strains, Phase IV (KMG-IV): sequencing the most valuable type-strain genomes for metagenomic binning, comparative biology and taxonomic classification.</title>
        <authorList>
            <person name="Goeker M."/>
        </authorList>
    </citation>
    <scope>NUCLEOTIDE SEQUENCE [LARGE SCALE GENOMIC DNA]</scope>
    <source>
        <strain evidence="1 2">DSM 103733</strain>
    </source>
</reference>
<dbReference type="AlphaFoldDB" id="A0A841JWC7"/>
<gene>
    <name evidence="1" type="ORF">HNQ77_000686</name>
</gene>
<evidence type="ECO:0000313" key="1">
    <source>
        <dbReference type="EMBL" id="MBB6142748.1"/>
    </source>
</evidence>
<comment type="caution">
    <text evidence="1">The sequence shown here is derived from an EMBL/GenBank/DDBJ whole genome shotgun (WGS) entry which is preliminary data.</text>
</comment>